<dbReference type="RefSeq" id="WP_106528977.1">
    <property type="nucleotide sequence ID" value="NZ_PYAW01000003.1"/>
</dbReference>
<dbReference type="GO" id="GO:0016829">
    <property type="term" value="F:lyase activity"/>
    <property type="evidence" value="ECO:0007669"/>
    <property type="project" value="UniProtKB-KW"/>
</dbReference>
<keyword evidence="3" id="KW-0456">Lyase</keyword>
<accession>A0A2P8HIX4</accession>
<evidence type="ECO:0000313" key="4">
    <source>
        <dbReference type="Proteomes" id="UP000240971"/>
    </source>
</evidence>
<evidence type="ECO:0000259" key="2">
    <source>
        <dbReference type="Pfam" id="PF13229"/>
    </source>
</evidence>
<dbReference type="EMBL" id="PYAW01000003">
    <property type="protein sequence ID" value="PSL46171.1"/>
    <property type="molecule type" value="Genomic_DNA"/>
</dbReference>
<dbReference type="PANTHER" id="PTHR36453">
    <property type="entry name" value="SECRETED PROTEIN-RELATED"/>
    <property type="match status" value="1"/>
</dbReference>
<feature type="domain" description="Right handed beta helix" evidence="2">
    <location>
        <begin position="309"/>
        <end position="447"/>
    </location>
</feature>
<protein>
    <submittedName>
        <fullName evidence="3">Parallel beta helix pectate lyase-like protein</fullName>
    </submittedName>
</protein>
<dbReference type="InterPro" id="IPR012334">
    <property type="entry name" value="Pectin_lyas_fold"/>
</dbReference>
<comment type="caution">
    <text evidence="3">The sequence shown here is derived from an EMBL/GenBank/DDBJ whole genome shotgun (WGS) entry which is preliminary data.</text>
</comment>
<dbReference type="PANTHER" id="PTHR36453:SF1">
    <property type="entry name" value="RIGHT HANDED BETA HELIX DOMAIN-CONTAINING PROTEIN"/>
    <property type="match status" value="1"/>
</dbReference>
<name>A0A2P8HIX4_CHINA</name>
<keyword evidence="1" id="KW-0732">Signal</keyword>
<feature type="chain" id="PRO_5015118519" evidence="1">
    <location>
        <begin position="24"/>
        <end position="767"/>
    </location>
</feature>
<reference evidence="3 4" key="1">
    <citation type="submission" date="2018-03" db="EMBL/GenBank/DDBJ databases">
        <title>Genomic Encyclopedia of Archaeal and Bacterial Type Strains, Phase II (KMG-II): from individual species to whole genera.</title>
        <authorList>
            <person name="Goeker M."/>
        </authorList>
    </citation>
    <scope>NUCLEOTIDE SEQUENCE [LARGE SCALE GENOMIC DNA]</scope>
    <source>
        <strain evidence="3 4">DSM 24859</strain>
    </source>
</reference>
<feature type="signal peptide" evidence="1">
    <location>
        <begin position="1"/>
        <end position="23"/>
    </location>
</feature>
<sequence length="767" mass="85601">MKITRSYFFCLVPALTLSATLCAQDIVIQASSNPLAGKTNSLQQAWLLARESRQSSPGKKITIVLHPGTYYLDSTLVLTPADNNTTWRSDGNGLVTISGGKKVLVKWTPWKNGIYKASLDVSFAFDQLYINDVQQVRARYPNYDSSASHYNGTAADAISSERVKTWQHPVGGYIHALHRAEWGGYHYRITGVNADGTLQLEGGYQNNRQMGMHDKYRFVENIFEELDAPREWYYNKDTKTLYYKPAAGVNLQTATVVVSRLPQLIVLKGNAAHPVSNVSFEGIRFAHSAPTFMDTREPLLRSDWAIYRGGAVLLDGTRDCSIRDCEFDHNGGNAVFVSNYNRHANISACHIHDAGGSGICFVGNPDAVRSPLFEYNQSPVFANTDTARGPKSPNYPDSCVAYNNLIYRTGRIEKQTAGVEISMAMEITVSHNTIYDLPRAGINVSEGTWGGHLITFNDVFNTVLETGDHGAFNSWGRDRWWYPDRHEMDSMATAYPWMVQQDAIKTNVLCNNRFRCDHGWDIDLDDGSSNYRIYNNVCLNGGLKLREGFHRIVENNIILNNSFHPHVWFENSHDVFRHNIVSSSYKPIGIKYWGDEIDYNLFPDKAAITTPTDAHSLAGDPLFMAPAAGDYRVKAGSPALQVGFENFPMDQFGVVSPSLKALAKKALLPVLHQEATNISSLITWRGAKVKNIETLGERSATGLPDNKGAYFVAVPAGFPYGLQTGDVLLQVGEKRVNNVTEMIKAFVFYGDKKVKLIVFRNQQRKNL</sequence>
<dbReference type="Gene3D" id="2.160.20.10">
    <property type="entry name" value="Single-stranded right-handed beta-helix, Pectin lyase-like"/>
    <property type="match status" value="1"/>
</dbReference>
<dbReference type="SUPFAM" id="SSF50156">
    <property type="entry name" value="PDZ domain-like"/>
    <property type="match status" value="1"/>
</dbReference>
<dbReference type="InterPro" id="IPR036034">
    <property type="entry name" value="PDZ_sf"/>
</dbReference>
<dbReference type="OrthoDB" id="9808066at2"/>
<evidence type="ECO:0000256" key="1">
    <source>
        <dbReference type="SAM" id="SignalP"/>
    </source>
</evidence>
<dbReference type="Pfam" id="PF13229">
    <property type="entry name" value="Beta_helix"/>
    <property type="match status" value="1"/>
</dbReference>
<dbReference type="Gene3D" id="2.30.42.10">
    <property type="match status" value="1"/>
</dbReference>
<dbReference type="SUPFAM" id="SSF51126">
    <property type="entry name" value="Pectin lyase-like"/>
    <property type="match status" value="1"/>
</dbReference>
<proteinExistence type="predicted"/>
<dbReference type="InterPro" id="IPR011050">
    <property type="entry name" value="Pectin_lyase_fold/virulence"/>
</dbReference>
<dbReference type="InterPro" id="IPR006626">
    <property type="entry name" value="PbH1"/>
</dbReference>
<dbReference type="SMART" id="SM00710">
    <property type="entry name" value="PbH1"/>
    <property type="match status" value="3"/>
</dbReference>
<organism evidence="3 4">
    <name type="scientific">Chitinophaga niastensis</name>
    <dbReference type="NCBI Taxonomy" id="536980"/>
    <lineage>
        <taxon>Bacteria</taxon>
        <taxon>Pseudomonadati</taxon>
        <taxon>Bacteroidota</taxon>
        <taxon>Chitinophagia</taxon>
        <taxon>Chitinophagales</taxon>
        <taxon>Chitinophagaceae</taxon>
        <taxon>Chitinophaga</taxon>
    </lineage>
</organism>
<gene>
    <name evidence="3" type="ORF">CLV51_103147</name>
</gene>
<dbReference type="AlphaFoldDB" id="A0A2P8HIX4"/>
<dbReference type="InterPro" id="IPR039448">
    <property type="entry name" value="Beta_helix"/>
</dbReference>
<keyword evidence="4" id="KW-1185">Reference proteome</keyword>
<evidence type="ECO:0000313" key="3">
    <source>
        <dbReference type="EMBL" id="PSL46171.1"/>
    </source>
</evidence>
<dbReference type="Proteomes" id="UP000240971">
    <property type="component" value="Unassembled WGS sequence"/>
</dbReference>